<evidence type="ECO:0000313" key="2">
    <source>
        <dbReference type="Proteomes" id="UP000515369"/>
    </source>
</evidence>
<evidence type="ECO:0000313" key="1">
    <source>
        <dbReference type="EMBL" id="QMW02679.1"/>
    </source>
</evidence>
<organism evidence="1 2">
    <name type="scientific">Spirosoma foliorum</name>
    <dbReference type="NCBI Taxonomy" id="2710596"/>
    <lineage>
        <taxon>Bacteria</taxon>
        <taxon>Pseudomonadati</taxon>
        <taxon>Bacteroidota</taxon>
        <taxon>Cytophagia</taxon>
        <taxon>Cytophagales</taxon>
        <taxon>Cytophagaceae</taxon>
        <taxon>Spirosoma</taxon>
    </lineage>
</organism>
<dbReference type="KEGG" id="sfol:H3H32_33055"/>
<dbReference type="Proteomes" id="UP000515369">
    <property type="component" value="Chromosome"/>
</dbReference>
<name>A0A7G5GUY7_9BACT</name>
<dbReference type="RefSeq" id="WP_182459975.1">
    <property type="nucleotide sequence ID" value="NZ_CP059732.1"/>
</dbReference>
<dbReference type="EMBL" id="CP059732">
    <property type="protein sequence ID" value="QMW02679.1"/>
    <property type="molecule type" value="Genomic_DNA"/>
</dbReference>
<dbReference type="PROSITE" id="PS51257">
    <property type="entry name" value="PROKAR_LIPOPROTEIN"/>
    <property type="match status" value="1"/>
</dbReference>
<dbReference type="AlphaFoldDB" id="A0A7G5GUY7"/>
<gene>
    <name evidence="1" type="ORF">H3H32_33055</name>
</gene>
<protein>
    <submittedName>
        <fullName evidence="1">Lipocalin family protein</fullName>
    </submittedName>
</protein>
<reference evidence="1 2" key="1">
    <citation type="submission" date="2020-07" db="EMBL/GenBank/DDBJ databases">
        <title>Spirosoma foliorum sp. nov., isolated from the leaves on the Nejang mountain Korea, Republic of.</title>
        <authorList>
            <person name="Ho H."/>
            <person name="Lee Y.-J."/>
            <person name="Nurcahyanto D.-A."/>
            <person name="Kim S.-G."/>
        </authorList>
    </citation>
    <scope>NUCLEOTIDE SEQUENCE [LARGE SCALE GENOMIC DNA]</scope>
    <source>
        <strain evidence="1 2">PL0136</strain>
    </source>
</reference>
<accession>A0A7G5GUY7</accession>
<proteinExistence type="predicted"/>
<keyword evidence="2" id="KW-1185">Reference proteome</keyword>
<sequence length="135" mass="14671">MKYSVFALFLWVAMGCSKSDSLSPSNTIVGTWRLATYCKPTSSSACTTVDVPANKGVFISFDRAGRFTETYENTKPVEYAFLGCGSGSYSLEGDSVRITAVCMSSLGGKLMPLVSVEANRLVLRPFDSGEYIFVR</sequence>